<feature type="region of interest" description="Disordered" evidence="7">
    <location>
        <begin position="26"/>
        <end position="53"/>
    </location>
</feature>
<dbReference type="PROSITE" id="PS00122">
    <property type="entry name" value="CARBOXYLESTERASE_B_1"/>
    <property type="match status" value="1"/>
</dbReference>
<organism evidence="9 10">
    <name type="scientific">Chilo suppressalis</name>
    <name type="common">Asiatic rice borer moth</name>
    <dbReference type="NCBI Taxonomy" id="168631"/>
    <lineage>
        <taxon>Eukaryota</taxon>
        <taxon>Metazoa</taxon>
        <taxon>Ecdysozoa</taxon>
        <taxon>Arthropoda</taxon>
        <taxon>Hexapoda</taxon>
        <taxon>Insecta</taxon>
        <taxon>Pterygota</taxon>
        <taxon>Neoptera</taxon>
        <taxon>Endopterygota</taxon>
        <taxon>Lepidoptera</taxon>
        <taxon>Glossata</taxon>
        <taxon>Ditrysia</taxon>
        <taxon>Pyraloidea</taxon>
        <taxon>Crambidae</taxon>
        <taxon>Crambinae</taxon>
        <taxon>Chilo</taxon>
    </lineage>
</organism>
<dbReference type="PANTHER" id="PTHR43142">
    <property type="entry name" value="CARBOXYLIC ESTER HYDROLASE"/>
    <property type="match status" value="1"/>
</dbReference>
<dbReference type="PANTHER" id="PTHR43142:SF1">
    <property type="entry name" value="CARBOXYLIC ESTER HYDROLASE"/>
    <property type="match status" value="1"/>
</dbReference>
<name>A0ABN8BDB5_CHISP</name>
<dbReference type="Proteomes" id="UP001153292">
    <property type="component" value="Chromosome 7"/>
</dbReference>
<protein>
    <recommendedName>
        <fullName evidence="6">Carboxylic ester hydrolase</fullName>
        <ecNumber evidence="6">3.1.1.-</ecNumber>
    </recommendedName>
</protein>
<dbReference type="InterPro" id="IPR019826">
    <property type="entry name" value="Carboxylesterase_B_AS"/>
</dbReference>
<dbReference type="SUPFAM" id="SSF53474">
    <property type="entry name" value="alpha/beta-Hydrolases"/>
    <property type="match status" value="1"/>
</dbReference>
<evidence type="ECO:0000256" key="7">
    <source>
        <dbReference type="SAM" id="MobiDB-lite"/>
    </source>
</evidence>
<dbReference type="InterPro" id="IPR002018">
    <property type="entry name" value="CarbesteraseB"/>
</dbReference>
<keyword evidence="4" id="KW-1015">Disulfide bond</keyword>
<dbReference type="Gene3D" id="3.40.50.1820">
    <property type="entry name" value="alpha/beta hydrolase"/>
    <property type="match status" value="1"/>
</dbReference>
<evidence type="ECO:0000256" key="3">
    <source>
        <dbReference type="ARBA" id="ARBA00022801"/>
    </source>
</evidence>
<evidence type="ECO:0000256" key="4">
    <source>
        <dbReference type="ARBA" id="ARBA00023157"/>
    </source>
</evidence>
<evidence type="ECO:0000256" key="1">
    <source>
        <dbReference type="ARBA" id="ARBA00005964"/>
    </source>
</evidence>
<evidence type="ECO:0000256" key="6">
    <source>
        <dbReference type="RuleBase" id="RU361235"/>
    </source>
</evidence>
<dbReference type="InterPro" id="IPR029058">
    <property type="entry name" value="AB_hydrolase_fold"/>
</dbReference>
<dbReference type="Pfam" id="PF00135">
    <property type="entry name" value="COesterase"/>
    <property type="match status" value="1"/>
</dbReference>
<keyword evidence="5" id="KW-0325">Glycoprotein</keyword>
<evidence type="ECO:0000259" key="8">
    <source>
        <dbReference type="Pfam" id="PF00135"/>
    </source>
</evidence>
<evidence type="ECO:0000313" key="9">
    <source>
        <dbReference type="EMBL" id="CAH0407034.1"/>
    </source>
</evidence>
<keyword evidence="2" id="KW-0719">Serine esterase</keyword>
<feature type="domain" description="Carboxylesterase type B" evidence="8">
    <location>
        <begin position="90"/>
        <end position="579"/>
    </location>
</feature>
<evidence type="ECO:0000313" key="10">
    <source>
        <dbReference type="Proteomes" id="UP001153292"/>
    </source>
</evidence>
<dbReference type="EC" id="3.1.1.-" evidence="6"/>
<reference evidence="9" key="1">
    <citation type="submission" date="2021-12" db="EMBL/GenBank/DDBJ databases">
        <authorList>
            <person name="King R."/>
        </authorList>
    </citation>
    <scope>NUCLEOTIDE SEQUENCE</scope>
</reference>
<gene>
    <name evidence="9" type="ORF">CHILSU_LOCUS10430</name>
</gene>
<evidence type="ECO:0000256" key="2">
    <source>
        <dbReference type="ARBA" id="ARBA00022487"/>
    </source>
</evidence>
<keyword evidence="10" id="KW-1185">Reference proteome</keyword>
<evidence type="ECO:0000256" key="5">
    <source>
        <dbReference type="ARBA" id="ARBA00023180"/>
    </source>
</evidence>
<dbReference type="EMBL" id="OU963900">
    <property type="protein sequence ID" value="CAH0407034.1"/>
    <property type="molecule type" value="Genomic_DNA"/>
</dbReference>
<accession>A0ABN8BDB5</accession>
<keyword evidence="3 6" id="KW-0378">Hydrolase</keyword>
<sequence length="676" mass="75843">METEASLIDTDASDNNFNNYKLAFNEKDCTDDDSNSKENLPTKFKSPKSPTAPVSEEIITVNNSNSSPSQVSRNLYQVTVAAPSSEDMSYVVQIAQGFLRGSISKFEDETYCSFKGIPYAKPPIGDLRFKAPEPPEPWEGVLDASKHGPVCPQYNERLARIEEGSEDCLYLNVYTKHLQPVQPLPVMVWIHGGSFYTGSGNSDFYGPEFFMTHDVVLVTFNYRLEVLGFLCLDNEQVPGNAGLKDQVAALHWINRNITAFGGDCNNITIFGCSAGSACTSFHLISEMSEGLFNKAICQSGVCLNDWSYNLYARQRAFQLGNMLGKKTVDENELLDFLKGVPVSNLVNIKLPPLEGEDMDLSDGLLFGPVIEKAYLNGRNFITERPPDLIRKGHMAKLPLILGFTSGEGMEITRNLEHLTSSLNKEGYLVPRELKLDLSPEKKREIDKKIRMHYFQGRTITTEMVEEVTNYITDAFFSFNIVRLARYCSQYQEANPIYLYQFVAESERNYYKNLYKLNHVKGVCHADELHYLFHMTCISLPLTEQSRKIIDLFVKLWVNFASTGNPTGSDYTENWKPFSPINVPTAGAQAFPMDGIGRLGHDPPRGPSADWWVLTTVDTVGTNGLTCLPKHGGARDSKFLVTHPMTDHCESSLISTIAAERANHLRHRALQHTYIDC</sequence>
<proteinExistence type="inferred from homology"/>
<comment type="similarity">
    <text evidence="1 6">Belongs to the type-B carboxylesterase/lipase family.</text>
</comment>